<feature type="compositionally biased region" description="Polar residues" evidence="1">
    <location>
        <begin position="489"/>
        <end position="500"/>
    </location>
</feature>
<feature type="region of interest" description="Disordered" evidence="1">
    <location>
        <begin position="339"/>
        <end position="362"/>
    </location>
</feature>
<feature type="compositionally biased region" description="Low complexity" evidence="1">
    <location>
        <begin position="102"/>
        <end position="115"/>
    </location>
</feature>
<protein>
    <submittedName>
        <fullName evidence="2">Uncharacterized protein</fullName>
    </submittedName>
</protein>
<evidence type="ECO:0000313" key="2">
    <source>
        <dbReference type="EMBL" id="KAI5957614.1"/>
    </source>
</evidence>
<dbReference type="AlphaFoldDB" id="A0AAD5BDM1"/>
<feature type="compositionally biased region" description="Polar residues" evidence="1">
    <location>
        <begin position="122"/>
        <end position="144"/>
    </location>
</feature>
<feature type="region of interest" description="Disordered" evidence="1">
    <location>
        <begin position="537"/>
        <end position="569"/>
    </location>
</feature>
<feature type="compositionally biased region" description="Low complexity" evidence="1">
    <location>
        <begin position="676"/>
        <end position="695"/>
    </location>
</feature>
<evidence type="ECO:0000313" key="3">
    <source>
        <dbReference type="Proteomes" id="UP001204833"/>
    </source>
</evidence>
<reference evidence="2 3" key="1">
    <citation type="journal article" date="2022" name="DNA Res.">
        <title>Genome analysis of five recently described species of the CUG-Ser clade uncovers Candida theae as a new hybrid lineage with pathogenic potential in the Candida parapsilosis species complex.</title>
        <authorList>
            <person name="Mixao V."/>
            <person name="Del Olmo V."/>
            <person name="Hegedusova E."/>
            <person name="Saus E."/>
            <person name="Pryszcz L."/>
            <person name="Cillingova A."/>
            <person name="Nosek J."/>
            <person name="Gabaldon T."/>
        </authorList>
    </citation>
    <scope>NUCLEOTIDE SEQUENCE [LARGE SCALE GENOMIC DNA]</scope>
    <source>
        <strain evidence="2 3">CBS 12239</strain>
    </source>
</reference>
<organism evidence="2 3">
    <name type="scientific">Candida theae</name>
    <dbReference type="NCBI Taxonomy" id="1198502"/>
    <lineage>
        <taxon>Eukaryota</taxon>
        <taxon>Fungi</taxon>
        <taxon>Dikarya</taxon>
        <taxon>Ascomycota</taxon>
        <taxon>Saccharomycotina</taxon>
        <taxon>Pichiomycetes</taxon>
        <taxon>Debaryomycetaceae</taxon>
        <taxon>Candida/Lodderomyces clade</taxon>
        <taxon>Candida</taxon>
    </lineage>
</organism>
<feature type="compositionally biased region" description="Polar residues" evidence="1">
    <location>
        <begin position="339"/>
        <end position="354"/>
    </location>
</feature>
<gene>
    <name evidence="2" type="ORF">KGF57_003308</name>
</gene>
<feature type="region of interest" description="Disordered" evidence="1">
    <location>
        <begin position="648"/>
        <end position="708"/>
    </location>
</feature>
<feature type="compositionally biased region" description="Basic and acidic residues" evidence="1">
    <location>
        <begin position="829"/>
        <end position="841"/>
    </location>
</feature>
<dbReference type="EMBL" id="JAIHNG010000121">
    <property type="protein sequence ID" value="KAI5957614.1"/>
    <property type="molecule type" value="Genomic_DNA"/>
</dbReference>
<feature type="compositionally biased region" description="Basic residues" evidence="1">
    <location>
        <begin position="755"/>
        <end position="766"/>
    </location>
</feature>
<accession>A0AAD5BDM1</accession>
<feature type="compositionally biased region" description="Basic and acidic residues" evidence="1">
    <location>
        <begin position="403"/>
        <end position="413"/>
    </location>
</feature>
<feature type="compositionally biased region" description="Polar residues" evidence="1">
    <location>
        <begin position="649"/>
        <end position="659"/>
    </location>
</feature>
<feature type="region of interest" description="Disordered" evidence="1">
    <location>
        <begin position="1"/>
        <end position="191"/>
    </location>
</feature>
<name>A0AAD5BDM1_9ASCO</name>
<feature type="region of interest" description="Disordered" evidence="1">
    <location>
        <begin position="914"/>
        <end position="944"/>
    </location>
</feature>
<dbReference type="RefSeq" id="XP_051608317.1">
    <property type="nucleotide sequence ID" value="XM_051752716.1"/>
</dbReference>
<sequence length="978" mass="108240">MATYQAAKLSSPLPSTPPRGRPVKTTSPSVTNSSSPSKERKSQSIGAMGHSPKLGEDDLRSIISSPQLTPDQLRSISRSPLARRMHVVSSNPSNDKYVIPIPLTLRLPPRLTSPTRQRDSTRLTPASPLSDSSLPKQKRSTLVYTSHGYEKIDVSSSSEDEQEENLPPTVPEKPSLAKKPQPPSVATNKTKYSKIAYPNKEPDELSMIEEMSNFGSRNSSITRSTNKGMKHEHSKKLPNLPAKIDETEAVNITDGSTSGKPFADSLNLVGMKKPQGSPSNKGLKAICTTNRAVTQGEVPQAYSTRPPHSRCFSETSQVSSVSSFSSAGAFGLANSRQKFSSTDRSVASKNNGQFSPHRLQQVDTSYKLPPAITDRQVSDASQASTSSSNSWNSLQQSIDISLTKEQDDKEDLSMSRVEASGKASEENLWSDASSTSSEESVDEISPLNITRQNTQSTLQSKKSFMDEQLHSKPDASIDHRGAGVAFEFPNNSSNITNSKSLKSKSIDEDGKSTKSRFSFYSNGQIEIPDLACGKVMDQYSSKSPSSYNETVFSDRPTETSVSDVEHDEHEIRKIRVPSRDALLHFQQQYQNYTEDGDSDNEGSLRQSTLYSTPAIAKTAPDLQSNVPLSRAIPTSPVRHRRGKSMYNIDFNTSESSPKAQHQLHQKSKSTDFNSRTSFAESSHSKASTSASHTSAPLRNNSNKEPPNAVPEKLDIQVAEPPKAVHYAVDFRVNNSNDCDFGNKYTTPKALDTRHSLRAKHQSTKRKPPSESSSQRDDSDAESVVIDLTDDKYRVVTIQRSDSTLSYRSVMEKRKGKEVEVILLDDEEETREKPERAQMHEADETDDELSSIYSKYKNDSWLFGPKSKTGSTASFDATSQNSNLNVVQRHREPPEKLQNLRSLTTAGRIVHELNLKRSNTSASSKASSSHKDGNRKVEANTRLKNQNNRVSTSYIDDKYFDYAMNGNYNFQTFMNERVN</sequence>
<feature type="region of interest" description="Disordered" evidence="1">
    <location>
        <begin position="488"/>
        <end position="513"/>
    </location>
</feature>
<proteinExistence type="predicted"/>
<feature type="region of interest" description="Disordered" evidence="1">
    <location>
        <begin position="825"/>
        <end position="848"/>
    </location>
</feature>
<feature type="compositionally biased region" description="Low complexity" evidence="1">
    <location>
        <begin position="23"/>
        <end position="36"/>
    </location>
</feature>
<feature type="region of interest" description="Disordered" evidence="1">
    <location>
        <begin position="403"/>
        <end position="454"/>
    </location>
</feature>
<dbReference type="GeneID" id="76151367"/>
<keyword evidence="3" id="KW-1185">Reference proteome</keyword>
<evidence type="ECO:0000256" key="1">
    <source>
        <dbReference type="SAM" id="MobiDB-lite"/>
    </source>
</evidence>
<comment type="caution">
    <text evidence="2">The sequence shown here is derived from an EMBL/GenBank/DDBJ whole genome shotgun (WGS) entry which is preliminary data.</text>
</comment>
<feature type="compositionally biased region" description="Polar residues" evidence="1">
    <location>
        <begin position="62"/>
        <end position="78"/>
    </location>
</feature>
<feature type="compositionally biased region" description="Basic and acidic residues" evidence="1">
    <location>
        <begin position="928"/>
        <end position="940"/>
    </location>
</feature>
<feature type="compositionally biased region" description="Polar residues" evidence="1">
    <location>
        <begin position="538"/>
        <end position="551"/>
    </location>
</feature>
<dbReference type="Proteomes" id="UP001204833">
    <property type="component" value="Unassembled WGS sequence"/>
</dbReference>
<feature type="region of interest" description="Disordered" evidence="1">
    <location>
        <begin position="737"/>
        <end position="784"/>
    </location>
</feature>